<organism evidence="2">
    <name type="scientific">metagenome</name>
    <dbReference type="NCBI Taxonomy" id="256318"/>
    <lineage>
        <taxon>unclassified sequences</taxon>
        <taxon>metagenomes</taxon>
    </lineage>
</organism>
<evidence type="ECO:0000313" key="2">
    <source>
        <dbReference type="EMBL" id="CUR60436.1"/>
    </source>
</evidence>
<gene>
    <name evidence="2" type="ORF">NOCA2790001</name>
</gene>
<feature type="compositionally biased region" description="Basic residues" evidence="1">
    <location>
        <begin position="60"/>
        <end position="71"/>
    </location>
</feature>
<evidence type="ECO:0000256" key="1">
    <source>
        <dbReference type="SAM" id="MobiDB-lite"/>
    </source>
</evidence>
<dbReference type="EMBL" id="CZKA01000077">
    <property type="protein sequence ID" value="CUR60436.1"/>
    <property type="molecule type" value="Genomic_DNA"/>
</dbReference>
<protein>
    <submittedName>
        <fullName evidence="2">Uncharacterized protein</fullName>
    </submittedName>
</protein>
<name>A0A2P2CEN1_9ZZZZ</name>
<feature type="region of interest" description="Disordered" evidence="1">
    <location>
        <begin position="1"/>
        <end position="74"/>
    </location>
</feature>
<reference evidence="2" key="1">
    <citation type="submission" date="2015-08" db="EMBL/GenBank/DDBJ databases">
        <authorList>
            <person name="Babu N.S."/>
            <person name="Beckwith C.J."/>
            <person name="Beseler K.G."/>
            <person name="Brison A."/>
            <person name="Carone J.V."/>
            <person name="Caskin T.P."/>
            <person name="Diamond M."/>
            <person name="Durham M.E."/>
            <person name="Foxe J.M."/>
            <person name="Go M."/>
            <person name="Henderson B.A."/>
            <person name="Jones I.B."/>
            <person name="McGettigan J.A."/>
            <person name="Micheletti S.J."/>
            <person name="Nasrallah M.E."/>
            <person name="Ortiz D."/>
            <person name="Piller C.R."/>
            <person name="Privatt S.R."/>
            <person name="Schneider S.L."/>
            <person name="Sharp S."/>
            <person name="Smith T.C."/>
            <person name="Stanton J.D."/>
            <person name="Ullery H.E."/>
            <person name="Wilson R.J."/>
            <person name="Serrano M.G."/>
            <person name="Buck G."/>
            <person name="Lee V."/>
            <person name="Wang Y."/>
            <person name="Carvalho R."/>
            <person name="Voegtly L."/>
            <person name="Shi R."/>
            <person name="Duckworth R."/>
            <person name="Johnson A."/>
            <person name="Loviza R."/>
            <person name="Walstead R."/>
            <person name="Shah Z."/>
            <person name="Kiflezghi M."/>
            <person name="Wade K."/>
            <person name="Ball S.L."/>
            <person name="Bradley K.W."/>
            <person name="Asai D.J."/>
            <person name="Bowman C.A."/>
            <person name="Russell D.A."/>
            <person name="Pope W.H."/>
            <person name="Jacobs-Sera D."/>
            <person name="Hendrix R.W."/>
            <person name="Hatfull G.F."/>
        </authorList>
    </citation>
    <scope>NUCLEOTIDE SEQUENCE</scope>
</reference>
<sequence length="132" mass="14566">MAWVSPSAATAEAMSQRVSPSPTITRVVGSGWPPCSVATDAPPNRMKAVASTTRSEAMKTTRRPRRVRRTLGRPDTLGRAEKAWGLIVMLLIADLRGSGLGRWNLLSRHVYRRAPTVCVDQAFDHTFDRTHV</sequence>
<proteinExistence type="predicted"/>
<dbReference type="AlphaFoldDB" id="A0A2P2CEN1"/>
<accession>A0A2P2CEN1</accession>